<dbReference type="InterPro" id="IPR015795">
    <property type="entry name" value="Pyrv_Knase_C"/>
</dbReference>
<keyword evidence="4" id="KW-1185">Reference proteome</keyword>
<gene>
    <name evidence="3" type="ORF">NCCP1664_21420</name>
</gene>
<dbReference type="InterPro" id="IPR036918">
    <property type="entry name" value="Pyrv_Knase_C_sf"/>
</dbReference>
<feature type="region of interest" description="Disordered" evidence="1">
    <location>
        <begin position="106"/>
        <end position="125"/>
    </location>
</feature>
<dbReference type="GO" id="GO:0004743">
    <property type="term" value="F:pyruvate kinase activity"/>
    <property type="evidence" value="ECO:0007669"/>
    <property type="project" value="InterPro"/>
</dbReference>
<dbReference type="GO" id="GO:0000287">
    <property type="term" value="F:magnesium ion binding"/>
    <property type="evidence" value="ECO:0007669"/>
    <property type="project" value="InterPro"/>
</dbReference>
<name>A0A5A7NUR5_9MICC</name>
<sequence length="125" mass="13413">MKYLCTFTGSGDSARRLSRLRPVRPVFAFTPTEQVSSQLALAWGIIPVLAQPAPHTDEMTAQVDRMLFEAGLVEPDDTVVITAGSPAGQAGTTNLLRVHRVGDLSDAGGRLEGRKTRESIGPWPA</sequence>
<dbReference type="Gene3D" id="3.40.1380.20">
    <property type="entry name" value="Pyruvate kinase, C-terminal domain"/>
    <property type="match status" value="1"/>
</dbReference>
<protein>
    <recommendedName>
        <fullName evidence="2">Pyruvate kinase C-terminal domain-containing protein</fullName>
    </recommendedName>
</protein>
<feature type="compositionally biased region" description="Basic and acidic residues" evidence="1">
    <location>
        <begin position="109"/>
        <end position="118"/>
    </location>
</feature>
<reference evidence="3 4" key="1">
    <citation type="submission" date="2019-09" db="EMBL/GenBank/DDBJ databases">
        <title>Arthrobacter zafarii sp. nov., a moderately thermotolerant and halotolerant actinobacterium isolated from Cholistan desert soil of Pakistan.</title>
        <authorList>
            <person name="Amin A."/>
            <person name="Ahmed I."/>
            <person name="Khalid N."/>
            <person name="Schumann P."/>
            <person name="Busse H.J."/>
            <person name="Khan I.U."/>
            <person name="Li S."/>
            <person name="Li W.J."/>
        </authorList>
    </citation>
    <scope>NUCLEOTIDE SEQUENCE [LARGE SCALE GENOMIC DNA]</scope>
    <source>
        <strain evidence="3 4">NCCP-1664</strain>
    </source>
</reference>
<feature type="domain" description="Pyruvate kinase C-terminal" evidence="2">
    <location>
        <begin position="2"/>
        <end position="99"/>
    </location>
</feature>
<proteinExistence type="predicted"/>
<dbReference type="AlphaFoldDB" id="A0A5A7NUR5"/>
<dbReference type="PANTHER" id="PTHR11817">
    <property type="entry name" value="PYRUVATE KINASE"/>
    <property type="match status" value="1"/>
</dbReference>
<evidence type="ECO:0000256" key="1">
    <source>
        <dbReference type="SAM" id="MobiDB-lite"/>
    </source>
</evidence>
<dbReference type="SUPFAM" id="SSF52935">
    <property type="entry name" value="PK C-terminal domain-like"/>
    <property type="match status" value="1"/>
</dbReference>
<evidence type="ECO:0000313" key="4">
    <source>
        <dbReference type="Proteomes" id="UP000325307"/>
    </source>
</evidence>
<organism evidence="3 4">
    <name type="scientific">Zafaria cholistanensis</name>
    <dbReference type="NCBI Taxonomy" id="1682741"/>
    <lineage>
        <taxon>Bacteria</taxon>
        <taxon>Bacillati</taxon>
        <taxon>Actinomycetota</taxon>
        <taxon>Actinomycetes</taxon>
        <taxon>Micrococcales</taxon>
        <taxon>Micrococcaceae</taxon>
        <taxon>Zafaria</taxon>
    </lineage>
</organism>
<dbReference type="InterPro" id="IPR001697">
    <property type="entry name" value="Pyr_Knase"/>
</dbReference>
<accession>A0A5A7NUR5</accession>
<evidence type="ECO:0000313" key="3">
    <source>
        <dbReference type="EMBL" id="GER23647.1"/>
    </source>
</evidence>
<comment type="caution">
    <text evidence="3">The sequence shown here is derived from an EMBL/GenBank/DDBJ whole genome shotgun (WGS) entry which is preliminary data.</text>
</comment>
<dbReference type="Proteomes" id="UP000325307">
    <property type="component" value="Unassembled WGS sequence"/>
</dbReference>
<dbReference type="Pfam" id="PF02887">
    <property type="entry name" value="PK_C"/>
    <property type="match status" value="1"/>
</dbReference>
<dbReference type="EMBL" id="BKDJ01000010">
    <property type="protein sequence ID" value="GER23647.1"/>
    <property type="molecule type" value="Genomic_DNA"/>
</dbReference>
<evidence type="ECO:0000259" key="2">
    <source>
        <dbReference type="Pfam" id="PF02887"/>
    </source>
</evidence>
<dbReference type="GO" id="GO:0030955">
    <property type="term" value="F:potassium ion binding"/>
    <property type="evidence" value="ECO:0007669"/>
    <property type="project" value="InterPro"/>
</dbReference>